<feature type="domain" description="Cyclin C-terminal" evidence="8">
    <location>
        <begin position="252"/>
        <end position="376"/>
    </location>
</feature>
<dbReference type="InterPro" id="IPR039361">
    <property type="entry name" value="Cyclin"/>
</dbReference>
<name>A0A8J5FB70_ZINOF</name>
<accession>A0A8J5FB70</accession>
<dbReference type="FunFam" id="1.10.472.10:FF:000013">
    <property type="entry name" value="Cyclin A1"/>
    <property type="match status" value="1"/>
</dbReference>
<dbReference type="EMBL" id="JACMSC010000016">
    <property type="protein sequence ID" value="KAG6483418.1"/>
    <property type="molecule type" value="Genomic_DNA"/>
</dbReference>
<feature type="region of interest" description="Disordered" evidence="6">
    <location>
        <begin position="1"/>
        <end position="38"/>
    </location>
</feature>
<dbReference type="Proteomes" id="UP000734854">
    <property type="component" value="Unassembled WGS sequence"/>
</dbReference>
<feature type="region of interest" description="Disordered" evidence="6">
    <location>
        <begin position="52"/>
        <end position="122"/>
    </location>
</feature>
<dbReference type="FunFam" id="1.10.472.10:FF:000057">
    <property type="entry name" value="Cyclin N-terminal domain containing 2"/>
    <property type="match status" value="1"/>
</dbReference>
<keyword evidence="4" id="KW-0131">Cell cycle</keyword>
<dbReference type="SMART" id="SM00385">
    <property type="entry name" value="CYCLIN"/>
    <property type="match status" value="2"/>
</dbReference>
<evidence type="ECO:0000256" key="6">
    <source>
        <dbReference type="SAM" id="MobiDB-lite"/>
    </source>
</evidence>
<dbReference type="SUPFAM" id="SSF47954">
    <property type="entry name" value="Cyclin-like"/>
    <property type="match status" value="2"/>
</dbReference>
<gene>
    <name evidence="9" type="ORF">ZIOFF_060063</name>
</gene>
<evidence type="ECO:0000256" key="2">
    <source>
        <dbReference type="ARBA" id="ARBA00022618"/>
    </source>
</evidence>
<dbReference type="PIRSF" id="PIRSF001771">
    <property type="entry name" value="Cyclin_A_B_D_E"/>
    <property type="match status" value="1"/>
</dbReference>
<dbReference type="Pfam" id="PF00134">
    <property type="entry name" value="Cyclin_N"/>
    <property type="match status" value="1"/>
</dbReference>
<keyword evidence="10" id="KW-1185">Reference proteome</keyword>
<dbReference type="Pfam" id="PF02984">
    <property type="entry name" value="Cyclin_C"/>
    <property type="match status" value="1"/>
</dbReference>
<evidence type="ECO:0000256" key="3">
    <source>
        <dbReference type="ARBA" id="ARBA00023127"/>
    </source>
</evidence>
<reference evidence="9 10" key="1">
    <citation type="submission" date="2020-08" db="EMBL/GenBank/DDBJ databases">
        <title>Plant Genome Project.</title>
        <authorList>
            <person name="Zhang R.-G."/>
        </authorList>
    </citation>
    <scope>NUCLEOTIDE SEQUENCE [LARGE SCALE GENOMIC DNA]</scope>
    <source>
        <tissue evidence="9">Rhizome</tissue>
    </source>
</reference>
<sequence>MAEKENIAPRRTRAAAKRAASPSAAAAPVPSRSPTKRNRIALAELRFLSNATSDCSAPRSKNKAKTRKKAKFRPAASSDEITPRVDPQMCKSYSDRSVPRSKGKARTRKKVKLRPASSSDDITLREDPQMCTSYASDICQYLRSMEAKPNRRPLPNYMESVQRDITAGMREVMVNWLVEVALDSKLVSETLYLTVSYIDRFLSLNAIARQRLQLLGVSCLLIASKYEEITPPPVVEMEREILKSLRFELGNPTANTFLRQFMQAFQQDGKVHHSNLQIEFMASYLAELSLMDYDCVQFLPSLVAASAIFLARFTLDPNSHPWCRELEQSTRYCAADLTDCVHAIHNLQLKRKTESLAAIGEKYQHHESNVASTQGYQRDPLPEQGSCRMSDRSLVLIIHFEETQFDEFSMHQNVSIGA</sequence>
<evidence type="ECO:0000256" key="1">
    <source>
        <dbReference type="ARBA" id="ARBA00006955"/>
    </source>
</evidence>
<dbReference type="SMART" id="SM01332">
    <property type="entry name" value="Cyclin_C"/>
    <property type="match status" value="1"/>
</dbReference>
<dbReference type="InterPro" id="IPR006671">
    <property type="entry name" value="Cyclin_N"/>
</dbReference>
<keyword evidence="3 5" id="KW-0195">Cyclin</keyword>
<evidence type="ECO:0000313" key="10">
    <source>
        <dbReference type="Proteomes" id="UP000734854"/>
    </source>
</evidence>
<feature type="domain" description="Cyclin-like" evidence="7">
    <location>
        <begin position="175"/>
        <end position="259"/>
    </location>
</feature>
<dbReference type="AlphaFoldDB" id="A0A8J5FB70"/>
<organism evidence="9 10">
    <name type="scientific">Zingiber officinale</name>
    <name type="common">Ginger</name>
    <name type="synonym">Amomum zingiber</name>
    <dbReference type="NCBI Taxonomy" id="94328"/>
    <lineage>
        <taxon>Eukaryota</taxon>
        <taxon>Viridiplantae</taxon>
        <taxon>Streptophyta</taxon>
        <taxon>Embryophyta</taxon>
        <taxon>Tracheophyta</taxon>
        <taxon>Spermatophyta</taxon>
        <taxon>Magnoliopsida</taxon>
        <taxon>Liliopsida</taxon>
        <taxon>Zingiberales</taxon>
        <taxon>Zingiberaceae</taxon>
        <taxon>Zingiber</taxon>
    </lineage>
</organism>
<keyword evidence="2" id="KW-0132">Cell division</keyword>
<feature type="compositionally biased region" description="Low complexity" evidence="6">
    <location>
        <begin position="17"/>
        <end position="33"/>
    </location>
</feature>
<feature type="compositionally biased region" description="Basic residues" evidence="6">
    <location>
        <begin position="60"/>
        <end position="72"/>
    </location>
</feature>
<proteinExistence type="inferred from homology"/>
<evidence type="ECO:0000259" key="8">
    <source>
        <dbReference type="SMART" id="SM01332"/>
    </source>
</evidence>
<dbReference type="PROSITE" id="PS00292">
    <property type="entry name" value="CYCLINS"/>
    <property type="match status" value="1"/>
</dbReference>
<dbReference type="InterPro" id="IPR004367">
    <property type="entry name" value="Cyclin_C-dom"/>
</dbReference>
<dbReference type="InterPro" id="IPR046965">
    <property type="entry name" value="Cyclin_A/B-like"/>
</dbReference>
<comment type="caution">
    <text evidence="9">The sequence shown here is derived from an EMBL/GenBank/DDBJ whole genome shotgun (WGS) entry which is preliminary data.</text>
</comment>
<dbReference type="InterPro" id="IPR036915">
    <property type="entry name" value="Cyclin-like_sf"/>
</dbReference>
<evidence type="ECO:0000313" key="9">
    <source>
        <dbReference type="EMBL" id="KAG6483418.1"/>
    </source>
</evidence>
<comment type="similarity">
    <text evidence="1">Belongs to the cyclin family. Cyclin AB subfamily.</text>
</comment>
<protein>
    <submittedName>
        <fullName evidence="9">Uncharacterized protein</fullName>
    </submittedName>
</protein>
<dbReference type="GO" id="GO:0016538">
    <property type="term" value="F:cyclin-dependent protein serine/threonine kinase regulator activity"/>
    <property type="evidence" value="ECO:0007669"/>
    <property type="project" value="InterPro"/>
</dbReference>
<dbReference type="InterPro" id="IPR048258">
    <property type="entry name" value="Cyclins_cyclin-box"/>
</dbReference>
<evidence type="ECO:0000259" key="7">
    <source>
        <dbReference type="SMART" id="SM00385"/>
    </source>
</evidence>
<feature type="domain" description="Cyclin-like" evidence="7">
    <location>
        <begin position="260"/>
        <end position="346"/>
    </location>
</feature>
<feature type="compositionally biased region" description="Basic residues" evidence="6">
    <location>
        <begin position="99"/>
        <end position="113"/>
    </location>
</feature>
<dbReference type="GO" id="GO:0051301">
    <property type="term" value="P:cell division"/>
    <property type="evidence" value="ECO:0007669"/>
    <property type="project" value="UniProtKB-KW"/>
</dbReference>
<dbReference type="PANTHER" id="PTHR10177">
    <property type="entry name" value="CYCLINS"/>
    <property type="match status" value="1"/>
</dbReference>
<evidence type="ECO:0000256" key="5">
    <source>
        <dbReference type="RuleBase" id="RU000383"/>
    </source>
</evidence>
<dbReference type="Gene3D" id="1.10.472.10">
    <property type="entry name" value="Cyclin-like"/>
    <property type="match status" value="2"/>
</dbReference>
<dbReference type="InterPro" id="IPR013763">
    <property type="entry name" value="Cyclin-like_dom"/>
</dbReference>
<dbReference type="GO" id="GO:0044772">
    <property type="term" value="P:mitotic cell cycle phase transition"/>
    <property type="evidence" value="ECO:0007669"/>
    <property type="project" value="InterPro"/>
</dbReference>
<evidence type="ECO:0000256" key="4">
    <source>
        <dbReference type="ARBA" id="ARBA00023306"/>
    </source>
</evidence>